<evidence type="ECO:0000313" key="2">
    <source>
        <dbReference type="Proteomes" id="UP000006911"/>
    </source>
</evidence>
<reference evidence="1 2" key="1">
    <citation type="journal article" date="2010" name="Nature">
        <title>Perigord black truffle genome uncovers evolutionary origins and mechanisms of symbiosis.</title>
        <authorList>
            <person name="Martin F."/>
            <person name="Kohler A."/>
            <person name="Murat C."/>
            <person name="Balestrini R."/>
            <person name="Coutinho P.M."/>
            <person name="Jaillon O."/>
            <person name="Montanini B."/>
            <person name="Morin E."/>
            <person name="Noel B."/>
            <person name="Percudani R."/>
            <person name="Porcel B."/>
            <person name="Rubini A."/>
            <person name="Amicucci A."/>
            <person name="Amselem J."/>
            <person name="Anthouard V."/>
            <person name="Arcioni S."/>
            <person name="Artiguenave F."/>
            <person name="Aury J.M."/>
            <person name="Ballario P."/>
            <person name="Bolchi A."/>
            <person name="Brenna A."/>
            <person name="Brun A."/>
            <person name="Buee M."/>
            <person name="Cantarel B."/>
            <person name="Chevalier G."/>
            <person name="Couloux A."/>
            <person name="Da Silva C."/>
            <person name="Denoeud F."/>
            <person name="Duplessis S."/>
            <person name="Ghignone S."/>
            <person name="Hilselberger B."/>
            <person name="Iotti M."/>
            <person name="Marcais B."/>
            <person name="Mello A."/>
            <person name="Miranda M."/>
            <person name="Pacioni G."/>
            <person name="Quesneville H."/>
            <person name="Riccioni C."/>
            <person name="Ruotolo R."/>
            <person name="Splivallo R."/>
            <person name="Stocchi V."/>
            <person name="Tisserant E."/>
            <person name="Viscomi A.R."/>
            <person name="Zambonelli A."/>
            <person name="Zampieri E."/>
            <person name="Henrissat B."/>
            <person name="Lebrun M.H."/>
            <person name="Paolocci F."/>
            <person name="Bonfante P."/>
            <person name="Ottonello S."/>
            <person name="Wincker P."/>
        </authorList>
    </citation>
    <scope>NUCLEOTIDE SEQUENCE [LARGE SCALE GENOMIC DNA]</scope>
    <source>
        <strain evidence="1 2">Mel28</strain>
    </source>
</reference>
<name>D5GEW7_TUBMM</name>
<accession>D5GEW7</accession>
<keyword evidence="2" id="KW-1185">Reference proteome</keyword>
<dbReference type="AlphaFoldDB" id="D5GEW7"/>
<dbReference type="Proteomes" id="UP000006911">
    <property type="component" value="Unassembled WGS sequence"/>
</dbReference>
<dbReference type="HOGENOM" id="CLU_2623790_0_0_1"/>
<protein>
    <submittedName>
        <fullName evidence="1">(Perigord truffle) hypothetical protein</fullName>
    </submittedName>
</protein>
<gene>
    <name evidence="1" type="ORF">GSTUM_00006620001</name>
</gene>
<dbReference type="InParanoid" id="D5GEW7"/>
<organism evidence="1 2">
    <name type="scientific">Tuber melanosporum (strain Mel28)</name>
    <name type="common">Perigord black truffle</name>
    <dbReference type="NCBI Taxonomy" id="656061"/>
    <lineage>
        <taxon>Eukaryota</taxon>
        <taxon>Fungi</taxon>
        <taxon>Dikarya</taxon>
        <taxon>Ascomycota</taxon>
        <taxon>Pezizomycotina</taxon>
        <taxon>Pezizomycetes</taxon>
        <taxon>Pezizales</taxon>
        <taxon>Tuberaceae</taxon>
        <taxon>Tuber</taxon>
    </lineage>
</organism>
<evidence type="ECO:0000313" key="1">
    <source>
        <dbReference type="EMBL" id="CAZ83060.1"/>
    </source>
</evidence>
<dbReference type="EMBL" id="FN430197">
    <property type="protein sequence ID" value="CAZ83060.1"/>
    <property type="molecule type" value="Genomic_DNA"/>
</dbReference>
<sequence length="78" mass="8515">MVSRSLVTFSPRGTEVAATFTEVFPRGQEGYNLGSGRIAGRVWAPPSRCTRSFGCCMPEKPLCVANTGKVIEYSWQAL</sequence>
<proteinExistence type="predicted"/>
<dbReference type="KEGG" id="tml:GSTUM_00006620001"/>